<proteinExistence type="predicted"/>
<organism evidence="1 2">
    <name type="scientific">Candidatus Desulfosporosinus infrequens</name>
    <dbReference type="NCBI Taxonomy" id="2043169"/>
    <lineage>
        <taxon>Bacteria</taxon>
        <taxon>Bacillati</taxon>
        <taxon>Bacillota</taxon>
        <taxon>Clostridia</taxon>
        <taxon>Eubacteriales</taxon>
        <taxon>Desulfitobacteriaceae</taxon>
        <taxon>Desulfosporosinus</taxon>
    </lineage>
</organism>
<evidence type="ECO:0000313" key="2">
    <source>
        <dbReference type="Proteomes" id="UP000238916"/>
    </source>
</evidence>
<dbReference type="EMBL" id="OMOF01000610">
    <property type="protein sequence ID" value="SPF53243.1"/>
    <property type="molecule type" value="Genomic_DNA"/>
</dbReference>
<evidence type="ECO:0000313" key="1">
    <source>
        <dbReference type="EMBL" id="SPF53243.1"/>
    </source>
</evidence>
<dbReference type="Proteomes" id="UP000238916">
    <property type="component" value="Unassembled WGS sequence"/>
</dbReference>
<name>A0A2U3LMU6_9FIRM</name>
<gene>
    <name evidence="1" type="ORF">SBF1_6480006</name>
</gene>
<protein>
    <submittedName>
        <fullName evidence="1">Uncharacterized protein</fullName>
    </submittedName>
</protein>
<sequence length="64" mass="7312">MNRMLEKSIVKLFKEGFNININTCTEGEWAERITSKGGALKQWQSLLMLPKEKEMGSRTSGSDY</sequence>
<dbReference type="AlphaFoldDB" id="A0A2U3LMU6"/>
<accession>A0A2U3LMU6</accession>
<reference evidence="2" key="1">
    <citation type="submission" date="2018-02" db="EMBL/GenBank/DDBJ databases">
        <authorList>
            <person name="Hausmann B."/>
        </authorList>
    </citation>
    <scope>NUCLEOTIDE SEQUENCE [LARGE SCALE GENOMIC DNA]</scope>
    <source>
        <strain evidence="2">Peat soil MAG SbF1</strain>
    </source>
</reference>